<feature type="region of interest" description="Disordered" evidence="1">
    <location>
        <begin position="82"/>
        <end position="124"/>
    </location>
</feature>
<organism evidence="2">
    <name type="scientific">Pelagomonas calceolata</name>
    <dbReference type="NCBI Taxonomy" id="35677"/>
    <lineage>
        <taxon>Eukaryota</taxon>
        <taxon>Sar</taxon>
        <taxon>Stramenopiles</taxon>
        <taxon>Ochrophyta</taxon>
        <taxon>Pelagophyceae</taxon>
        <taxon>Pelagomonadales</taxon>
        <taxon>Pelagomonadaceae</taxon>
        <taxon>Pelagomonas</taxon>
    </lineage>
</organism>
<feature type="compositionally biased region" description="Basic and acidic residues" evidence="1">
    <location>
        <begin position="92"/>
        <end position="101"/>
    </location>
</feature>
<dbReference type="EMBL" id="HBIW01023314">
    <property type="protein sequence ID" value="CAE0704654.1"/>
    <property type="molecule type" value="Transcribed_RNA"/>
</dbReference>
<proteinExistence type="predicted"/>
<name>A0A7S4A5Y1_9STRA</name>
<reference evidence="2" key="1">
    <citation type="submission" date="2021-01" db="EMBL/GenBank/DDBJ databases">
        <authorList>
            <person name="Corre E."/>
            <person name="Pelletier E."/>
            <person name="Niang G."/>
            <person name="Scheremetjew M."/>
            <person name="Finn R."/>
            <person name="Kale V."/>
            <person name="Holt S."/>
            <person name="Cochrane G."/>
            <person name="Meng A."/>
            <person name="Brown T."/>
            <person name="Cohen L."/>
        </authorList>
    </citation>
    <scope>NUCLEOTIDE SEQUENCE</scope>
    <source>
        <strain evidence="2">CCMP1756</strain>
    </source>
</reference>
<dbReference type="AlphaFoldDB" id="A0A7S4A5Y1"/>
<accession>A0A7S4A5Y1</accession>
<sequence>MSGRRDANEGDEGEAGTRLLNTLVRTRLLVSVKAGENNIETNLLRYAYVKGPGGANQDSGPRAFEITSGPTQRITLALRNDNLDADAPSLQGDRRGVDRVPSRSSPPRHRALPARGEGHGPGGR</sequence>
<protein>
    <submittedName>
        <fullName evidence="2">Uncharacterized protein</fullName>
    </submittedName>
</protein>
<gene>
    <name evidence="2" type="ORF">PCAL00307_LOCUS20102</name>
</gene>
<evidence type="ECO:0000256" key="1">
    <source>
        <dbReference type="SAM" id="MobiDB-lite"/>
    </source>
</evidence>
<evidence type="ECO:0000313" key="2">
    <source>
        <dbReference type="EMBL" id="CAE0704654.1"/>
    </source>
</evidence>